<dbReference type="EMBL" id="AE017180">
    <property type="protein sequence ID" value="AAR34949.1"/>
    <property type="molecule type" value="Genomic_DNA"/>
</dbReference>
<dbReference type="GO" id="GO:0008168">
    <property type="term" value="F:methyltransferase activity"/>
    <property type="evidence" value="ECO:0000318"/>
    <property type="project" value="GO_Central"/>
</dbReference>
<reference evidence="2 3" key="1">
    <citation type="journal article" date="2003" name="Science">
        <title>Genome of Geobacter sulfurreducens: metal reduction in subsurface environments.</title>
        <authorList>
            <person name="Methe B.A."/>
            <person name="Nelson K.E."/>
            <person name="Eisen J.A."/>
            <person name="Paulsen I.T."/>
            <person name="Nelson W."/>
            <person name="Heidelberg J.F."/>
            <person name="Wu D."/>
            <person name="Wu M."/>
            <person name="Ward N."/>
            <person name="Beanan M.J."/>
            <person name="Dodson R.J."/>
            <person name="Madupu R."/>
            <person name="Brinkac L.M."/>
            <person name="Daugherty S.C."/>
            <person name="DeBoy R.T."/>
            <person name="Durkin A.S."/>
            <person name="Gwinn M."/>
            <person name="Kolonay J.F."/>
            <person name="Sullivan S.A."/>
            <person name="Haft D.H."/>
            <person name="Selengut J."/>
            <person name="Davidsen T.M."/>
            <person name="Zafar N."/>
            <person name="White O."/>
            <person name="Tran B."/>
            <person name="Romero C."/>
            <person name="Forberger H.A."/>
            <person name="Weidman J."/>
            <person name="Khouri H."/>
            <person name="Feldblyum T.V."/>
            <person name="Utterback T.R."/>
            <person name="Van Aken S.E."/>
            <person name="Lovley D.R."/>
            <person name="Fraser C.M."/>
        </authorList>
    </citation>
    <scope>NUCLEOTIDE SEQUENCE [LARGE SCALE GENOMIC DNA]</scope>
    <source>
        <strain evidence="3">ATCC 51573 / DSM 12127 / PCA</strain>
    </source>
</reference>
<proteinExistence type="predicted"/>
<dbReference type="GO" id="GO:0032259">
    <property type="term" value="P:methylation"/>
    <property type="evidence" value="ECO:0007669"/>
    <property type="project" value="UniProtKB-KW"/>
</dbReference>
<dbReference type="SUPFAM" id="SSF53335">
    <property type="entry name" value="S-adenosyl-L-methionine-dependent methyltransferases"/>
    <property type="match status" value="1"/>
</dbReference>
<dbReference type="OrthoDB" id="5415907at2"/>
<dbReference type="AlphaFoldDB" id="Q74CU6"/>
<keyword evidence="3" id="KW-1185">Reference proteome</keyword>
<name>Q74CU6_GEOSL</name>
<keyword evidence="2" id="KW-0808">Transferase</keyword>
<sequence>MTSVQNHYDRLLGPLYGWMLGDGEKARERARQELHDAGISAGDGLAVDLGAGNGLHAVPLAESGYAVVAIDTCQSLLDELRESSGTFAITAVRDSLETFRRHCPTAPDVVVCMGDTLTHLPSREAVQGLISEVAASLAPGGIFVTTFRDYVRGVLEGPARFIPVQSDEEKILTCFLEYGRDRVIVHDILHTRALSGWEMTVSAYPKVRLDPEWVGAQLGQRGLQVCTEPGQRGMVRIVARKI</sequence>
<evidence type="ECO:0000313" key="3">
    <source>
        <dbReference type="Proteomes" id="UP000000577"/>
    </source>
</evidence>
<evidence type="ECO:0000313" key="2">
    <source>
        <dbReference type="EMBL" id="AAR34949.1"/>
    </source>
</evidence>
<dbReference type="InterPro" id="IPR029063">
    <property type="entry name" value="SAM-dependent_MTases_sf"/>
</dbReference>
<dbReference type="RefSeq" id="WP_010942220.1">
    <property type="nucleotide sequence ID" value="NC_002939.5"/>
</dbReference>
<dbReference type="Pfam" id="PF13649">
    <property type="entry name" value="Methyltransf_25"/>
    <property type="match status" value="1"/>
</dbReference>
<keyword evidence="2" id="KW-0489">Methyltransferase</keyword>
<gene>
    <name evidence="2" type="ordered locus">GSU1575</name>
</gene>
<dbReference type="PATRIC" id="fig|243231.5.peg.1616"/>
<dbReference type="Gene3D" id="3.40.50.150">
    <property type="entry name" value="Vaccinia Virus protein VP39"/>
    <property type="match status" value="1"/>
</dbReference>
<dbReference type="SMR" id="Q74CU6"/>
<dbReference type="eggNOG" id="COG2890">
    <property type="taxonomic scope" value="Bacteria"/>
</dbReference>
<dbReference type="InParanoid" id="Q74CU6"/>
<dbReference type="Proteomes" id="UP000000577">
    <property type="component" value="Chromosome"/>
</dbReference>
<reference evidence="2 3" key="2">
    <citation type="journal article" date="2012" name="BMC Genomics">
        <title>Comparative genomic analysis of Geobacter sulfurreducens KN400, a strain with enhanced capacity for extracellular electron transfer and electricity production.</title>
        <authorList>
            <person name="Butler J.E."/>
            <person name="Young N.D."/>
            <person name="Aklujkar M."/>
            <person name="Lovley D.R."/>
        </authorList>
    </citation>
    <scope>NUCLEOTIDE SEQUENCE [LARGE SCALE GENOMIC DNA]</scope>
    <source>
        <strain evidence="3">ATCC 51573 / DSM 12127 / PCA</strain>
    </source>
</reference>
<dbReference type="InterPro" id="IPR041698">
    <property type="entry name" value="Methyltransf_25"/>
</dbReference>
<dbReference type="KEGG" id="gsu:GSU1575"/>
<dbReference type="HOGENOM" id="CLU_093172_0_0_7"/>
<dbReference type="CDD" id="cd02440">
    <property type="entry name" value="AdoMet_MTases"/>
    <property type="match status" value="1"/>
</dbReference>
<evidence type="ECO:0000259" key="1">
    <source>
        <dbReference type="Pfam" id="PF13649"/>
    </source>
</evidence>
<accession>Q74CU6</accession>
<feature type="domain" description="Methyltransferase" evidence="1">
    <location>
        <begin position="47"/>
        <end position="141"/>
    </location>
</feature>
<dbReference type="EnsemblBacteria" id="AAR34949">
    <property type="protein sequence ID" value="AAR34949"/>
    <property type="gene ID" value="GSU1575"/>
</dbReference>
<organism evidence="2 3">
    <name type="scientific">Geobacter sulfurreducens (strain ATCC 51573 / DSM 12127 / PCA)</name>
    <dbReference type="NCBI Taxonomy" id="243231"/>
    <lineage>
        <taxon>Bacteria</taxon>
        <taxon>Pseudomonadati</taxon>
        <taxon>Thermodesulfobacteriota</taxon>
        <taxon>Desulfuromonadia</taxon>
        <taxon>Geobacterales</taxon>
        <taxon>Geobacteraceae</taxon>
        <taxon>Geobacter</taxon>
    </lineage>
</organism>
<protein>
    <submittedName>
        <fullName evidence="2">SAM-dependent methyltransferase, putative</fullName>
    </submittedName>
</protein>
<dbReference type="STRING" id="243231.GSU1575"/>